<evidence type="ECO:0000256" key="1">
    <source>
        <dbReference type="ARBA" id="ARBA00005964"/>
    </source>
</evidence>
<sequence>MGFSRPVAACTFTVVTFAAVACSPTEDDSARAGLVAGTQSGKVRGSESRGVRHFQGIPFAGPPTGNDRWEPPRPPVSWSGVRNATAPGSACPQEPTEQPRRVVEENCLYLNVTAPRSDRTRKKPVIVFLYGGGFTAGEASKYKADRLVRQGDVVAVTANYRVGVFGFLGLPGLKNSGSFGILDQQAALRWVRRNIAAFGGDPENVTLAGQSAGGISTCINMMSPGADELFDKAVIHSGPCTNTGNGLLAPVAEVEKEGKKIERELRCSSLACMRSKSAADLLDAVAKSHAAVGRVAYETPTLPTRPDKAVRTGRIRRMPVLVGSTRDDGTLAASGLLPLIGGVTHDSWPAVLKGLFAAPDDIPKITRRYPVRTKQEGTDQFTAVQTDWGFSCPAAAMRAGVASRMPVYGFEFADRKAPKWPGLGERMPSLPLGAYHASDLNYLFDMPTKLQPDQNVLSREMIEYWTGFMYHGNPNHPGLPAWPSATQENGSPVLSLAPGSGGIKPVDASSEHNCALWNHLGRH</sequence>
<dbReference type="PROSITE" id="PS00122">
    <property type="entry name" value="CARBOXYLESTERASE_B_1"/>
    <property type="match status" value="1"/>
</dbReference>
<dbReference type="EMBL" id="BSTJ01000003">
    <property type="protein sequence ID" value="GLY74987.1"/>
    <property type="molecule type" value="Genomic_DNA"/>
</dbReference>
<dbReference type="InterPro" id="IPR050309">
    <property type="entry name" value="Type-B_Carboxylest/Lipase"/>
</dbReference>
<dbReference type="SUPFAM" id="SSF53474">
    <property type="entry name" value="alpha/beta-Hydrolases"/>
    <property type="match status" value="1"/>
</dbReference>
<gene>
    <name evidence="6" type="ORF">Airi01_032540</name>
</gene>
<dbReference type="Pfam" id="PF00135">
    <property type="entry name" value="COesterase"/>
    <property type="match status" value="1"/>
</dbReference>
<evidence type="ECO:0000313" key="7">
    <source>
        <dbReference type="Proteomes" id="UP001165135"/>
    </source>
</evidence>
<feature type="region of interest" description="Disordered" evidence="4">
    <location>
        <begin position="59"/>
        <end position="98"/>
    </location>
</feature>
<keyword evidence="2 3" id="KW-0378">Hydrolase</keyword>
<dbReference type="PANTHER" id="PTHR11559">
    <property type="entry name" value="CARBOXYLESTERASE"/>
    <property type="match status" value="1"/>
</dbReference>
<name>A0A9W6RJ50_9ACTN</name>
<dbReference type="InterPro" id="IPR029058">
    <property type="entry name" value="AB_hydrolase_fold"/>
</dbReference>
<evidence type="ECO:0000256" key="3">
    <source>
        <dbReference type="RuleBase" id="RU361235"/>
    </source>
</evidence>
<organism evidence="6 7">
    <name type="scientific">Actinoallomurus iriomotensis</name>
    <dbReference type="NCBI Taxonomy" id="478107"/>
    <lineage>
        <taxon>Bacteria</taxon>
        <taxon>Bacillati</taxon>
        <taxon>Actinomycetota</taxon>
        <taxon>Actinomycetes</taxon>
        <taxon>Streptosporangiales</taxon>
        <taxon>Thermomonosporaceae</taxon>
        <taxon>Actinoallomurus</taxon>
    </lineage>
</organism>
<protein>
    <recommendedName>
        <fullName evidence="3">Carboxylic ester hydrolase</fullName>
        <ecNumber evidence="3">3.1.1.-</ecNumber>
    </recommendedName>
</protein>
<dbReference type="RefSeq" id="WP_285621365.1">
    <property type="nucleotide sequence ID" value="NZ_BSTJ01000003.1"/>
</dbReference>
<dbReference type="EC" id="3.1.1.-" evidence="3"/>
<evidence type="ECO:0000256" key="4">
    <source>
        <dbReference type="SAM" id="MobiDB-lite"/>
    </source>
</evidence>
<feature type="domain" description="Carboxylesterase type B" evidence="5">
    <location>
        <begin position="37"/>
        <end position="498"/>
    </location>
</feature>
<reference evidence="6" key="1">
    <citation type="submission" date="2023-03" db="EMBL/GenBank/DDBJ databases">
        <title>Actinoallomurus iriomotensis NBRC 103681.</title>
        <authorList>
            <person name="Ichikawa N."/>
            <person name="Sato H."/>
            <person name="Tonouchi N."/>
        </authorList>
    </citation>
    <scope>NUCLEOTIDE SEQUENCE</scope>
    <source>
        <strain evidence="6">NBRC 103681</strain>
    </source>
</reference>
<dbReference type="AlphaFoldDB" id="A0A9W6RJ50"/>
<dbReference type="Gene3D" id="3.40.50.1820">
    <property type="entry name" value="alpha/beta hydrolase"/>
    <property type="match status" value="1"/>
</dbReference>
<dbReference type="GO" id="GO:0016787">
    <property type="term" value="F:hydrolase activity"/>
    <property type="evidence" value="ECO:0007669"/>
    <property type="project" value="UniProtKB-KW"/>
</dbReference>
<comment type="similarity">
    <text evidence="1 3">Belongs to the type-B carboxylesterase/lipase family.</text>
</comment>
<comment type="caution">
    <text evidence="6">The sequence shown here is derived from an EMBL/GenBank/DDBJ whole genome shotgun (WGS) entry which is preliminary data.</text>
</comment>
<dbReference type="InterPro" id="IPR019826">
    <property type="entry name" value="Carboxylesterase_B_AS"/>
</dbReference>
<dbReference type="InterPro" id="IPR002018">
    <property type="entry name" value="CarbesteraseB"/>
</dbReference>
<dbReference type="Proteomes" id="UP001165135">
    <property type="component" value="Unassembled WGS sequence"/>
</dbReference>
<evidence type="ECO:0000256" key="2">
    <source>
        <dbReference type="ARBA" id="ARBA00022801"/>
    </source>
</evidence>
<accession>A0A9W6RJ50</accession>
<proteinExistence type="inferred from homology"/>
<evidence type="ECO:0000313" key="6">
    <source>
        <dbReference type="EMBL" id="GLY74987.1"/>
    </source>
</evidence>
<dbReference type="PROSITE" id="PS51257">
    <property type="entry name" value="PROKAR_LIPOPROTEIN"/>
    <property type="match status" value="1"/>
</dbReference>
<evidence type="ECO:0000259" key="5">
    <source>
        <dbReference type="Pfam" id="PF00135"/>
    </source>
</evidence>